<proteinExistence type="predicted"/>
<dbReference type="EC" id="6.3.5.4" evidence="4"/>
<evidence type="ECO:0000313" key="5">
    <source>
        <dbReference type="Proteomes" id="UP000811545"/>
    </source>
</evidence>
<comment type="caution">
    <text evidence="4">The sequence shown here is derived from an EMBL/GenBank/DDBJ whole genome shotgun (WGS) entry which is preliminary data.</text>
</comment>
<dbReference type="GO" id="GO:0004055">
    <property type="term" value="F:argininosuccinate synthase activity"/>
    <property type="evidence" value="ECO:0007669"/>
    <property type="project" value="InterPro"/>
</dbReference>
<dbReference type="InterPro" id="IPR050795">
    <property type="entry name" value="Asn_Synthetase"/>
</dbReference>
<keyword evidence="1" id="KW-0547">Nucleotide-binding</keyword>
<gene>
    <name evidence="4" type="primary">asnB</name>
    <name evidence="4" type="ORF">DDT42_00007</name>
</gene>
<dbReference type="AlphaFoldDB" id="A0A9E2BHE1"/>
<evidence type="ECO:0000313" key="4">
    <source>
        <dbReference type="EMBL" id="MBT9144175.1"/>
    </source>
</evidence>
<sequence length="322" mass="37162">MEDLVKRLREELEMAVERNAASCMLFSGGVDTSILAWFLVRLNTNFRAITVSLGSSGEDILYAWLLVKHLNLNHYHRPVNIDEAIESIPTVVKILKSFDPAIPNDLAVYFGLKTVKELGLKEAMTGDGADELFAGYDYMNPALHQKSVIRNMEDLDEYIKRIASSMSFSSNRLGDFFGIKIRQPYLDREFVDFALHIPVESKVREEKGKIYGKWVLRKALEDVLSKEIAWQNKRPLEYGSGMDKLREIISSRISDKEFWEKKDFYKIDFLNKEHLYFYEIYRKEVGGIPQSKEGQKECPSCKAGVEKNTFHCKVCGYVLRKE</sequence>
<dbReference type="GO" id="GO:0004066">
    <property type="term" value="F:asparagine synthase (glutamine-hydrolyzing) activity"/>
    <property type="evidence" value="ECO:0007669"/>
    <property type="project" value="UniProtKB-EC"/>
</dbReference>
<dbReference type="SUPFAM" id="SSF52402">
    <property type="entry name" value="Adenine nucleotide alpha hydrolases-like"/>
    <property type="match status" value="1"/>
</dbReference>
<dbReference type="EMBL" id="QLTW01000001">
    <property type="protein sequence ID" value="MBT9144175.1"/>
    <property type="molecule type" value="Genomic_DNA"/>
</dbReference>
<dbReference type="Proteomes" id="UP000811545">
    <property type="component" value="Unassembled WGS sequence"/>
</dbReference>
<evidence type="ECO:0000256" key="2">
    <source>
        <dbReference type="ARBA" id="ARBA00022840"/>
    </source>
</evidence>
<protein>
    <submittedName>
        <fullName evidence="4">Asparagine synthetase B (Glutamine-hydrolyzing)</fullName>
        <ecNumber evidence="4">6.3.5.4</ecNumber>
    </submittedName>
</protein>
<dbReference type="GO" id="GO:0006526">
    <property type="term" value="P:L-arginine biosynthetic process"/>
    <property type="evidence" value="ECO:0007669"/>
    <property type="project" value="InterPro"/>
</dbReference>
<reference evidence="4 5" key="1">
    <citation type="journal article" date="2021" name="bioRxiv">
        <title>Unique metabolic strategies in Hadean analogues reveal hints for primordial physiology.</title>
        <authorList>
            <person name="Nobu M.K."/>
            <person name="Nakai R."/>
            <person name="Tamazawa S."/>
            <person name="Mori H."/>
            <person name="Toyoda A."/>
            <person name="Ijiri A."/>
            <person name="Suzuki S."/>
            <person name="Kurokawa K."/>
            <person name="Kamagata Y."/>
            <person name="Tamaki H."/>
        </authorList>
    </citation>
    <scope>NUCLEOTIDE SEQUENCE [LARGE SCALE GENOMIC DNA]</scope>
    <source>
        <strain evidence="4">BS525</strain>
    </source>
</reference>
<dbReference type="InterPro" id="IPR018223">
    <property type="entry name" value="Arginosuc_synth_CS"/>
</dbReference>
<feature type="domain" description="Asparagine synthetase" evidence="3">
    <location>
        <begin position="169"/>
        <end position="257"/>
    </location>
</feature>
<accession>A0A9E2BHE1</accession>
<dbReference type="Pfam" id="PF00733">
    <property type="entry name" value="Asn_synthase"/>
    <property type="match status" value="2"/>
</dbReference>
<dbReference type="PANTHER" id="PTHR11772:SF2">
    <property type="entry name" value="ASPARAGINE SYNTHETASE [GLUTAMINE-HYDROLYZING]"/>
    <property type="match status" value="1"/>
</dbReference>
<dbReference type="InterPro" id="IPR001962">
    <property type="entry name" value="Asn_synthase"/>
</dbReference>
<evidence type="ECO:0000256" key="1">
    <source>
        <dbReference type="ARBA" id="ARBA00022741"/>
    </source>
</evidence>
<dbReference type="GO" id="GO:0005524">
    <property type="term" value="F:ATP binding"/>
    <property type="evidence" value="ECO:0007669"/>
    <property type="project" value="UniProtKB-KW"/>
</dbReference>
<name>A0A9E2BHE1_PSYF1</name>
<dbReference type="InterPro" id="IPR014729">
    <property type="entry name" value="Rossmann-like_a/b/a_fold"/>
</dbReference>
<keyword evidence="2" id="KW-0067">ATP-binding</keyword>
<dbReference type="GO" id="GO:0006529">
    <property type="term" value="P:asparagine biosynthetic process"/>
    <property type="evidence" value="ECO:0007669"/>
    <property type="project" value="InterPro"/>
</dbReference>
<dbReference type="Gene3D" id="3.40.50.620">
    <property type="entry name" value="HUPs"/>
    <property type="match status" value="1"/>
</dbReference>
<keyword evidence="4" id="KW-0436">Ligase</keyword>
<dbReference type="PROSITE" id="PS00564">
    <property type="entry name" value="ARGININOSUCCIN_SYN_1"/>
    <property type="match status" value="1"/>
</dbReference>
<dbReference type="PANTHER" id="PTHR11772">
    <property type="entry name" value="ASPARAGINE SYNTHETASE"/>
    <property type="match status" value="1"/>
</dbReference>
<dbReference type="CDD" id="cd01991">
    <property type="entry name" value="Asn_synthase_B_C"/>
    <property type="match status" value="1"/>
</dbReference>
<organism evidence="4 5">
    <name type="scientific">Psychracetigena formicireducens</name>
    <dbReference type="NCBI Taxonomy" id="2986056"/>
    <lineage>
        <taxon>Bacteria</taxon>
        <taxon>Bacillati</taxon>
        <taxon>Candidatus Lithacetigenota</taxon>
        <taxon>Candidatus Psychracetigena</taxon>
    </lineage>
</organism>
<dbReference type="GO" id="GO:0005829">
    <property type="term" value="C:cytosol"/>
    <property type="evidence" value="ECO:0007669"/>
    <property type="project" value="TreeGrafter"/>
</dbReference>
<evidence type="ECO:0000259" key="3">
    <source>
        <dbReference type="Pfam" id="PF00733"/>
    </source>
</evidence>
<feature type="domain" description="Asparagine synthetase" evidence="3">
    <location>
        <begin position="8"/>
        <end position="148"/>
    </location>
</feature>